<comment type="caution">
    <text evidence="4">The sequence shown here is derived from an EMBL/GenBank/DDBJ whole genome shotgun (WGS) entry which is preliminary data.</text>
</comment>
<accession>A0A2P6VFC6</accession>
<feature type="region of interest" description="Disordered" evidence="2">
    <location>
        <begin position="138"/>
        <end position="160"/>
    </location>
</feature>
<feature type="region of interest" description="Disordered" evidence="2">
    <location>
        <begin position="737"/>
        <end position="778"/>
    </location>
</feature>
<keyword evidence="5" id="KW-1185">Reference proteome</keyword>
<feature type="domain" description="Rab-GAP TBC" evidence="3">
    <location>
        <begin position="102"/>
        <end position="492"/>
    </location>
</feature>
<dbReference type="OrthoDB" id="17687at2759"/>
<dbReference type="PANTHER" id="PTHR47219">
    <property type="entry name" value="RAB GTPASE-ACTIVATING PROTEIN 1-LIKE"/>
    <property type="match status" value="1"/>
</dbReference>
<dbReference type="SUPFAM" id="SSF47923">
    <property type="entry name" value="Ypt/Rab-GAP domain of gyp1p"/>
    <property type="match status" value="2"/>
</dbReference>
<organism evidence="4 5">
    <name type="scientific">Micractinium conductrix</name>
    <dbReference type="NCBI Taxonomy" id="554055"/>
    <lineage>
        <taxon>Eukaryota</taxon>
        <taxon>Viridiplantae</taxon>
        <taxon>Chlorophyta</taxon>
        <taxon>core chlorophytes</taxon>
        <taxon>Trebouxiophyceae</taxon>
        <taxon>Chlorellales</taxon>
        <taxon>Chlorellaceae</taxon>
        <taxon>Chlorella clade</taxon>
        <taxon>Micractinium</taxon>
    </lineage>
</organism>
<feature type="compositionally biased region" description="Polar residues" evidence="2">
    <location>
        <begin position="657"/>
        <end position="670"/>
    </location>
</feature>
<feature type="compositionally biased region" description="Low complexity" evidence="2">
    <location>
        <begin position="819"/>
        <end position="833"/>
    </location>
</feature>
<dbReference type="PANTHER" id="PTHR47219:SF20">
    <property type="entry name" value="TBC1 DOMAIN FAMILY MEMBER 2B"/>
    <property type="match status" value="1"/>
</dbReference>
<feature type="compositionally biased region" description="Low complexity" evidence="2">
    <location>
        <begin position="585"/>
        <end position="607"/>
    </location>
</feature>
<feature type="region of interest" description="Disordered" evidence="2">
    <location>
        <begin position="798"/>
        <end position="856"/>
    </location>
</feature>
<dbReference type="Proteomes" id="UP000239649">
    <property type="component" value="Unassembled WGS sequence"/>
</dbReference>
<proteinExistence type="predicted"/>
<feature type="region of interest" description="Disordered" evidence="2">
    <location>
        <begin position="1035"/>
        <end position="1055"/>
    </location>
</feature>
<keyword evidence="1" id="KW-0175">Coiled coil</keyword>
<feature type="compositionally biased region" description="Low complexity" evidence="2">
    <location>
        <begin position="1213"/>
        <end position="1223"/>
    </location>
</feature>
<dbReference type="GO" id="GO:0005096">
    <property type="term" value="F:GTPase activator activity"/>
    <property type="evidence" value="ECO:0007669"/>
    <property type="project" value="TreeGrafter"/>
</dbReference>
<name>A0A2P6VFC6_9CHLO</name>
<feature type="region of interest" description="Disordered" evidence="2">
    <location>
        <begin position="282"/>
        <end position="338"/>
    </location>
</feature>
<feature type="compositionally biased region" description="Acidic residues" evidence="2">
    <location>
        <begin position="233"/>
        <end position="242"/>
    </location>
</feature>
<gene>
    <name evidence="4" type="ORF">C2E20_3948</name>
</gene>
<reference evidence="4 5" key="1">
    <citation type="journal article" date="2018" name="Plant J.">
        <title>Genome sequences of Chlorella sorokiniana UTEX 1602 and Micractinium conductrix SAG 241.80: implications to maltose excretion by a green alga.</title>
        <authorList>
            <person name="Arriola M.B."/>
            <person name="Velmurugan N."/>
            <person name="Zhang Y."/>
            <person name="Plunkett M.H."/>
            <person name="Hondzo H."/>
            <person name="Barney B.M."/>
        </authorList>
    </citation>
    <scope>NUCLEOTIDE SEQUENCE [LARGE SCALE GENOMIC DNA]</scope>
    <source>
        <strain evidence="4 5">SAG 241.80</strain>
    </source>
</reference>
<dbReference type="InterPro" id="IPR050302">
    <property type="entry name" value="Rab_GAP_TBC_domain"/>
</dbReference>
<dbReference type="Gene3D" id="1.10.8.270">
    <property type="entry name" value="putative rabgap domain of human tbc1 domain family member 14 like domains"/>
    <property type="match status" value="1"/>
</dbReference>
<evidence type="ECO:0000256" key="1">
    <source>
        <dbReference type="SAM" id="Coils"/>
    </source>
</evidence>
<evidence type="ECO:0000313" key="4">
    <source>
        <dbReference type="EMBL" id="PSC72771.1"/>
    </source>
</evidence>
<dbReference type="GO" id="GO:0031267">
    <property type="term" value="F:small GTPase binding"/>
    <property type="evidence" value="ECO:0007669"/>
    <property type="project" value="TreeGrafter"/>
</dbReference>
<dbReference type="FunFam" id="1.10.8.270:FF:000026">
    <property type="entry name" value="TBC (Tre-2/Bub2/Cdc16) domain family"/>
    <property type="match status" value="1"/>
</dbReference>
<evidence type="ECO:0000256" key="2">
    <source>
        <dbReference type="SAM" id="MobiDB-lite"/>
    </source>
</evidence>
<sequence>MAAAAAAGSGVRDSYGFTIKPEFQELFLRFAPIYEAEEAERSQRWDEFLAELQGVVPSLPGEEPAALLKRALVYLAAAAEAGDAPPHAAQLLQRLAALVQAGLPMAKRGAFWRLFLNVDAKRRPDEYQCLVAEVERLEGSSGGGGSRGSGSGGTAGGGAPPLPGAAKLAAAATAAEAEPCYHPLPSVYHLVADACGPAAEASSAAAPALQPQQRQQQQQQRRLRVDTFSITALEDEDEEQDGEGTPPRAGCDTAAAVLATLTPLSVPDELPAAALTPAFTLQTPHSTSSSGGSGGSEVPAAPGTAASDGTSAGTSSIPGCEAERSPAPADAAADTAERWRQQDVLAQIDKDLHRTFPGHPAMEAAGRSTLRRILAAFARRNRSIGYCQGLNFLGATFLLFMEEEEAFWALCALVEDLLGPGYFDERMVPVQVDVLVFGHLLQGRFPTLWSHLQALEVDAASVTIASWFLCCFLNSLPLDSTLRVWDQLFFERSPVVLFRVALALVEIYDQALMCTRESSDAYMLLQCCAQMTFDAGRLVDTAACGYAHLRPAGLAALRQRYRPEVMESLRGAFASDDEYEMYVTAGPGSDNDSSASSSGSGQPCRSGATAPLAETFQRASEALLAAEEAAARLRPPAERLQQGGDGGHLSLGRLHASGSQRSSPGATSAGGSMPASPLARVGQAVRGLTSRLMPSSLPSLLPAGAVDATGRELDAACGSGCAVPAFRRASTSAASARLAAGSGEQKPPALRVVNTSGSPAVGGGGSGSSTALGRHGGGARITPFSEVASLEALLVEAERQQRQQQQQQGAWTPQRATSPAPAAGVPQPGPWAQSQPATPAEAPAFHPSPGARRVFTAGYPAGSQAAGQSRRRARRLTLDLLGLANLRPDLQQPAVAAAFAIAANPSPRAAGVRSGSSWQLTVPAASPLGLGGGACTPASAAAAAGIAEELALPIRALCFEEQVPSSPAREDSSNGTHHVRRAVTAPPAALLGSSNRSHADATVADSSALPALRRHTTEDASLAAAAAVAAAGSPISLKRQGRSRRTSSVSSASEEEVAVAESRRHDAEQAAAAAVQMASDLRQQLRKVEKQVADKTALVSELSQRLQACGATLAELDGEISARQLAVEAEEGAQEARRRASAAADAVIRRLMDAVAQAGRSNSSGAPSSGSGGSSSVRDASSTCTGGNSGNSGSAGRQGSGGSQLAGGYFTASSSSPQSSSGSVAVRASPPR</sequence>
<dbReference type="SMART" id="SM00164">
    <property type="entry name" value="TBC"/>
    <property type="match status" value="1"/>
</dbReference>
<feature type="compositionally biased region" description="Low complexity" evidence="2">
    <location>
        <begin position="1158"/>
        <end position="1195"/>
    </location>
</feature>
<evidence type="ECO:0000313" key="5">
    <source>
        <dbReference type="Proteomes" id="UP000239649"/>
    </source>
</evidence>
<dbReference type="PROSITE" id="PS50086">
    <property type="entry name" value="TBC_RABGAP"/>
    <property type="match status" value="1"/>
</dbReference>
<dbReference type="InterPro" id="IPR000195">
    <property type="entry name" value="Rab-GAP-TBC_dom"/>
</dbReference>
<feature type="compositionally biased region" description="Low complexity" evidence="2">
    <location>
        <begin position="299"/>
        <end position="316"/>
    </location>
</feature>
<dbReference type="Pfam" id="PF00566">
    <property type="entry name" value="RabGAP-TBC"/>
    <property type="match status" value="1"/>
</dbReference>
<dbReference type="Gene3D" id="1.10.472.80">
    <property type="entry name" value="Ypt/Rab-GAP domain of gyp1p, domain 3"/>
    <property type="match status" value="1"/>
</dbReference>
<feature type="region of interest" description="Disordered" evidence="2">
    <location>
        <begin position="583"/>
        <end position="609"/>
    </location>
</feature>
<feature type="region of interest" description="Disordered" evidence="2">
    <location>
        <begin position="1158"/>
        <end position="1232"/>
    </location>
</feature>
<dbReference type="EMBL" id="LHPF02000009">
    <property type="protein sequence ID" value="PSC72771.1"/>
    <property type="molecule type" value="Genomic_DNA"/>
</dbReference>
<dbReference type="InterPro" id="IPR035969">
    <property type="entry name" value="Rab-GAP_TBC_sf"/>
</dbReference>
<dbReference type="STRING" id="554055.A0A2P6VFC6"/>
<feature type="coiled-coil region" evidence="1">
    <location>
        <begin position="1071"/>
        <end position="1105"/>
    </location>
</feature>
<feature type="compositionally biased region" description="Gly residues" evidence="2">
    <location>
        <begin position="1196"/>
        <end position="1205"/>
    </location>
</feature>
<feature type="region of interest" description="Disordered" evidence="2">
    <location>
        <begin position="231"/>
        <end position="250"/>
    </location>
</feature>
<evidence type="ECO:0000259" key="3">
    <source>
        <dbReference type="PROSITE" id="PS50086"/>
    </source>
</evidence>
<protein>
    <submittedName>
        <fullName evidence="4">Ecotropic viral integration site 5-like protein isoform X3</fullName>
    </submittedName>
</protein>
<feature type="compositionally biased region" description="Low complexity" evidence="2">
    <location>
        <begin position="325"/>
        <end position="334"/>
    </location>
</feature>
<feature type="compositionally biased region" description="Gly residues" evidence="2">
    <location>
        <begin position="140"/>
        <end position="159"/>
    </location>
</feature>
<feature type="region of interest" description="Disordered" evidence="2">
    <location>
        <begin position="637"/>
        <end position="678"/>
    </location>
</feature>
<dbReference type="AlphaFoldDB" id="A0A2P6VFC6"/>